<dbReference type="OrthoDB" id="10680991at2759"/>
<dbReference type="EMBL" id="MLAK01000886">
    <property type="protein sequence ID" value="OHT02006.1"/>
    <property type="molecule type" value="Genomic_DNA"/>
</dbReference>
<feature type="coiled-coil region" evidence="1">
    <location>
        <begin position="326"/>
        <end position="377"/>
    </location>
</feature>
<evidence type="ECO:0000256" key="2">
    <source>
        <dbReference type="SAM" id="MobiDB-lite"/>
    </source>
</evidence>
<comment type="caution">
    <text evidence="3">The sequence shown here is derived from an EMBL/GenBank/DDBJ whole genome shotgun (WGS) entry which is preliminary data.</text>
</comment>
<keyword evidence="1" id="KW-0175">Coiled coil</keyword>
<evidence type="ECO:0000313" key="3">
    <source>
        <dbReference type="EMBL" id="OHT02006.1"/>
    </source>
</evidence>
<feature type="compositionally biased region" description="Acidic residues" evidence="2">
    <location>
        <begin position="52"/>
        <end position="61"/>
    </location>
</feature>
<gene>
    <name evidence="3" type="ORF">TRFO_31028</name>
</gene>
<dbReference type="Proteomes" id="UP000179807">
    <property type="component" value="Unassembled WGS sequence"/>
</dbReference>
<evidence type="ECO:0000256" key="1">
    <source>
        <dbReference type="SAM" id="Coils"/>
    </source>
</evidence>
<name>A0A1J4JWU4_9EUKA</name>
<feature type="compositionally biased region" description="Acidic residues" evidence="2">
    <location>
        <begin position="109"/>
        <end position="118"/>
    </location>
</feature>
<dbReference type="VEuPathDB" id="TrichDB:TRFO_31028"/>
<feature type="compositionally biased region" description="Polar residues" evidence="2">
    <location>
        <begin position="70"/>
        <end position="99"/>
    </location>
</feature>
<feature type="compositionally biased region" description="Acidic residues" evidence="2">
    <location>
        <begin position="219"/>
        <end position="237"/>
    </location>
</feature>
<feature type="region of interest" description="Disordered" evidence="2">
    <location>
        <begin position="1"/>
        <end position="237"/>
    </location>
</feature>
<dbReference type="RefSeq" id="XP_068355142.1">
    <property type="nucleotide sequence ID" value="XM_068507693.1"/>
</dbReference>
<dbReference type="GeneID" id="94842397"/>
<keyword evidence="4" id="KW-1185">Reference proteome</keyword>
<reference evidence="3" key="1">
    <citation type="submission" date="2016-10" db="EMBL/GenBank/DDBJ databases">
        <authorList>
            <person name="Benchimol M."/>
            <person name="Almeida L.G."/>
            <person name="Vasconcelos A.T."/>
            <person name="Perreira-Neves A."/>
            <person name="Rosa I.A."/>
            <person name="Tasca T."/>
            <person name="Bogo M.R."/>
            <person name="de Souza W."/>
        </authorList>
    </citation>
    <scope>NUCLEOTIDE SEQUENCE [LARGE SCALE GENOMIC DNA]</scope>
    <source>
        <strain evidence="3">K</strain>
    </source>
</reference>
<feature type="coiled-coil region" evidence="1">
    <location>
        <begin position="462"/>
        <end position="507"/>
    </location>
</feature>
<sequence>MPHSSAGSDSSHGTESKKHKSESPQNQNSQNSLKGKNATNEKKENDSSSSEYEYEEEEEVGEETKEKKSNSQNGKLNIQENNKNGNMINPNQKSANTKNDSSSSSSSDYEYEEEEEEKKEDTPLKNPIKKPPMKTNTSSSESKSNQTQKKEVSSSDEYEYEEEEEEEEEKVSSSKSKAPSSQAPSHLLHEYSIDMNNNVAEQIPPPGNTKFPQSNISENNDDLYEEEEEEEEEENDEEEVLITAVHTPIADDLNDHPKKKKVKKINNDDLFTTQFTSNYSEEELEKALDNYLSTKNLPPKEARADVALVAKQRAMNLMVNQEYDKANQVKLALERLINNIQTADRNYDEDEITQDLNNKLELAISQQQAINEKYKTRMMEFDLLKQHSYESLQQRHNAELQAFNEKWEKPETLLPYQKASTKLLQLRRMQKNQAMTMDFVQAKQLKLKADKLQKEETLIAKQKAAEAMKNEYKCLIERQQREIQLWNQNWDRKKTTLEAEKSSEENANFNLKKQLTTRLNGPKIPKKQSVTFPITSSRNLGSSFGMYSGKTRTMMNEYRYRPEPAKLDLRPAEVKAIFRPRMISPRKLAATFS</sequence>
<organism evidence="3 4">
    <name type="scientific">Tritrichomonas foetus</name>
    <dbReference type="NCBI Taxonomy" id="1144522"/>
    <lineage>
        <taxon>Eukaryota</taxon>
        <taxon>Metamonada</taxon>
        <taxon>Parabasalia</taxon>
        <taxon>Tritrichomonadida</taxon>
        <taxon>Tritrichomonadidae</taxon>
        <taxon>Tritrichomonas</taxon>
    </lineage>
</organism>
<feature type="compositionally biased region" description="Acidic residues" evidence="2">
    <location>
        <begin position="154"/>
        <end position="169"/>
    </location>
</feature>
<dbReference type="PANTHER" id="PTHR47026:SF2">
    <property type="entry name" value="FLAGELLAR ASSOCIATED PROTEIN"/>
    <property type="match status" value="1"/>
</dbReference>
<protein>
    <submittedName>
        <fullName evidence="3">Uncharacterized protein</fullName>
    </submittedName>
</protein>
<feature type="compositionally biased region" description="Low complexity" evidence="2">
    <location>
        <begin position="23"/>
        <end position="32"/>
    </location>
</feature>
<feature type="compositionally biased region" description="Low complexity" evidence="2">
    <location>
        <begin position="134"/>
        <end position="147"/>
    </location>
</feature>
<accession>A0A1J4JWU4</accession>
<dbReference type="PANTHER" id="PTHR47026">
    <property type="entry name" value="PIGMENTOSA GTPASE REGULATOR-LIKE PROTEIN, PUTATIVE-RELATED"/>
    <property type="match status" value="1"/>
</dbReference>
<feature type="compositionally biased region" description="Polar residues" evidence="2">
    <location>
        <begin position="1"/>
        <end position="13"/>
    </location>
</feature>
<proteinExistence type="predicted"/>
<evidence type="ECO:0000313" key="4">
    <source>
        <dbReference type="Proteomes" id="UP000179807"/>
    </source>
</evidence>
<dbReference type="AlphaFoldDB" id="A0A1J4JWU4"/>